<evidence type="ECO:0000313" key="1">
    <source>
        <dbReference type="EMBL" id="KKR30027.1"/>
    </source>
</evidence>
<protein>
    <submittedName>
        <fullName evidence="1">Uncharacterized protein</fullName>
    </submittedName>
</protein>
<accession>A0A0G0SWM4</accession>
<dbReference type="Proteomes" id="UP000034793">
    <property type="component" value="Unassembled WGS sequence"/>
</dbReference>
<dbReference type="AlphaFoldDB" id="A0A0G0SWM4"/>
<name>A0A0G0SWM4_9BACT</name>
<organism evidence="1 2">
    <name type="scientific">Candidatus Woesebacteria bacterium GW2011_GWA1_39_8</name>
    <dbReference type="NCBI Taxonomy" id="1618552"/>
    <lineage>
        <taxon>Bacteria</taxon>
        <taxon>Candidatus Woeseibacteriota</taxon>
    </lineage>
</organism>
<proteinExistence type="predicted"/>
<dbReference type="EMBL" id="LBXL01000015">
    <property type="protein sequence ID" value="KKR30027.1"/>
    <property type="molecule type" value="Genomic_DNA"/>
</dbReference>
<evidence type="ECO:0000313" key="2">
    <source>
        <dbReference type="Proteomes" id="UP000034793"/>
    </source>
</evidence>
<comment type="caution">
    <text evidence="1">The sequence shown here is derived from an EMBL/GenBank/DDBJ whole genome shotgun (WGS) entry which is preliminary data.</text>
</comment>
<sequence>MSYPLLLSSTFKSVGKRANLIHELLHRFLFTNGVETLNVNENKLEAHKKLYLILYEVWESVYGIEFANNAYRIEKNIFPEDYKKAWEWALKFNKDERAKKFKELVNKSKVR</sequence>
<gene>
    <name evidence="1" type="ORF">UT61_C0015G0006</name>
</gene>
<reference evidence="1 2" key="1">
    <citation type="journal article" date="2015" name="Nature">
        <title>rRNA introns, odd ribosomes, and small enigmatic genomes across a large radiation of phyla.</title>
        <authorList>
            <person name="Brown C.T."/>
            <person name="Hug L.A."/>
            <person name="Thomas B.C."/>
            <person name="Sharon I."/>
            <person name="Castelle C.J."/>
            <person name="Singh A."/>
            <person name="Wilkins M.J."/>
            <person name="Williams K.H."/>
            <person name="Banfield J.F."/>
        </authorList>
    </citation>
    <scope>NUCLEOTIDE SEQUENCE [LARGE SCALE GENOMIC DNA]</scope>
</reference>